<name>A0ABU1X368_SPHXE</name>
<gene>
    <name evidence="5" type="ORF">J2W40_002545</name>
</gene>
<comment type="caution">
    <text evidence="5">The sequence shown here is derived from an EMBL/GenBank/DDBJ whole genome shotgun (WGS) entry which is preliminary data.</text>
</comment>
<keyword evidence="2" id="KW-0285">Flavoprotein</keyword>
<dbReference type="EMBL" id="JAVDWV010000011">
    <property type="protein sequence ID" value="MDR7155709.1"/>
    <property type="molecule type" value="Genomic_DNA"/>
</dbReference>
<organism evidence="5 6">
    <name type="scientific">Sphingobium xenophagum</name>
    <dbReference type="NCBI Taxonomy" id="121428"/>
    <lineage>
        <taxon>Bacteria</taxon>
        <taxon>Pseudomonadati</taxon>
        <taxon>Pseudomonadota</taxon>
        <taxon>Alphaproteobacteria</taxon>
        <taxon>Sphingomonadales</taxon>
        <taxon>Sphingomonadaceae</taxon>
        <taxon>Sphingobium</taxon>
    </lineage>
</organism>
<reference evidence="5 6" key="1">
    <citation type="submission" date="2023-07" db="EMBL/GenBank/DDBJ databases">
        <title>Sorghum-associated microbial communities from plants grown in Nebraska, USA.</title>
        <authorList>
            <person name="Schachtman D."/>
        </authorList>
    </citation>
    <scope>NUCLEOTIDE SEQUENCE [LARGE SCALE GENOMIC DNA]</scope>
    <source>
        <strain evidence="5 6">4256</strain>
    </source>
</reference>
<dbReference type="Pfam" id="PF01494">
    <property type="entry name" value="FAD_binding_3"/>
    <property type="match status" value="1"/>
</dbReference>
<feature type="domain" description="FAD-binding" evidence="4">
    <location>
        <begin position="6"/>
        <end position="360"/>
    </location>
</feature>
<sequence length="594" mass="62994">MSDRNSVLIVGAGPTGLSAAIMLRLRGYDPVVLDRRAGLANLPAAHVLNTRSCEVLAEMGAVDAAIAAGEPLSASDSGLVVWTESLSHREYGRLHVPAAPDDDRGPLSAFGSLNIAPNRLEALLYDRLVSLGGTVSFGEQVLGVKQTKEGAEVEIRSVAEGKGRKEAYGWVIGCDGAGSIVRKSIGIEMEGPRTLARFMTIYFRADLDHFVEGRRAILYWVGGKDVRGVLINFEKATGTWAMLVPIADLPMETFDADASRRILHKAIGSEDVAIDIFAVSDWNMSAQVATAYRAGHVLLAGDACHRFPPTGGLGMNTGIQDAHNLVWKLSAVIEQRAPATLLDSYEQERRPIAQRNTDQSVRNLMKMGMIDEALGIATLAPVLSDAGIGPIDSYPSGALRIDEGHAEAATHRAAVQHAIDAQAEHFAQGAGMDLGFSYTTGALIPDGSPPPSTDTLSYRPDAHPGARLPYAAVSGRFEDSTLGHILSEGVTLFAADDRWSAIAREVSIDTGVPIHAVAADAARFGERIKDLLGIGPGGVVAVRPDGHVLWRSAKWLEGGLAELRHAVQVSHGRGVDADFIAGTGKITAGAQQDI</sequence>
<evidence type="ECO:0000256" key="3">
    <source>
        <dbReference type="ARBA" id="ARBA00022827"/>
    </source>
</evidence>
<dbReference type="Gene3D" id="3.30.9.10">
    <property type="entry name" value="D-Amino Acid Oxidase, subunit A, domain 2"/>
    <property type="match status" value="1"/>
</dbReference>
<dbReference type="InterPro" id="IPR050641">
    <property type="entry name" value="RIFMO-like"/>
</dbReference>
<evidence type="ECO:0000256" key="2">
    <source>
        <dbReference type="ARBA" id="ARBA00022630"/>
    </source>
</evidence>
<comment type="cofactor">
    <cofactor evidence="1">
        <name>FAD</name>
        <dbReference type="ChEBI" id="CHEBI:57692"/>
    </cofactor>
</comment>
<dbReference type="InterPro" id="IPR036188">
    <property type="entry name" value="FAD/NAD-bd_sf"/>
</dbReference>
<dbReference type="SUPFAM" id="SSF51905">
    <property type="entry name" value="FAD/NAD(P)-binding domain"/>
    <property type="match status" value="1"/>
</dbReference>
<evidence type="ECO:0000313" key="6">
    <source>
        <dbReference type="Proteomes" id="UP001267638"/>
    </source>
</evidence>
<dbReference type="EC" id="1.14.13.20" evidence="5"/>
<dbReference type="PANTHER" id="PTHR43004:SF19">
    <property type="entry name" value="BINDING MONOOXYGENASE, PUTATIVE (JCVI)-RELATED"/>
    <property type="match status" value="1"/>
</dbReference>
<keyword evidence="5" id="KW-0560">Oxidoreductase</keyword>
<dbReference type="GO" id="GO:0018666">
    <property type="term" value="F:2,4-dichlorophenol 6-monooxygenase activity"/>
    <property type="evidence" value="ECO:0007669"/>
    <property type="project" value="UniProtKB-EC"/>
</dbReference>
<dbReference type="Gene3D" id="3.40.30.120">
    <property type="match status" value="1"/>
</dbReference>
<protein>
    <submittedName>
        <fullName evidence="5">2,4-dichlorophenol 6-monooxygenase</fullName>
        <ecNumber evidence="5">1.14.13.20</ecNumber>
    </submittedName>
</protein>
<dbReference type="PRINTS" id="PR00420">
    <property type="entry name" value="RNGMNOXGNASE"/>
</dbReference>
<evidence type="ECO:0000256" key="1">
    <source>
        <dbReference type="ARBA" id="ARBA00001974"/>
    </source>
</evidence>
<dbReference type="Gene3D" id="3.50.50.60">
    <property type="entry name" value="FAD/NAD(P)-binding domain"/>
    <property type="match status" value="1"/>
</dbReference>
<evidence type="ECO:0000313" key="5">
    <source>
        <dbReference type="EMBL" id="MDR7155709.1"/>
    </source>
</evidence>
<accession>A0ABU1X368</accession>
<dbReference type="Proteomes" id="UP001267638">
    <property type="component" value="Unassembled WGS sequence"/>
</dbReference>
<keyword evidence="3" id="KW-0274">FAD</keyword>
<dbReference type="PANTHER" id="PTHR43004">
    <property type="entry name" value="TRK SYSTEM POTASSIUM UPTAKE PROTEIN"/>
    <property type="match status" value="1"/>
</dbReference>
<dbReference type="InterPro" id="IPR002938">
    <property type="entry name" value="FAD-bd"/>
</dbReference>
<dbReference type="Pfam" id="PF21274">
    <property type="entry name" value="Rng_hyd_C"/>
    <property type="match status" value="1"/>
</dbReference>
<proteinExistence type="predicted"/>
<evidence type="ECO:0000259" key="4">
    <source>
        <dbReference type="Pfam" id="PF01494"/>
    </source>
</evidence>
<keyword evidence="6" id="KW-1185">Reference proteome</keyword>